<dbReference type="SUPFAM" id="SSF52540">
    <property type="entry name" value="P-loop containing nucleoside triphosphate hydrolases"/>
    <property type="match status" value="1"/>
</dbReference>
<dbReference type="STRING" id="1503.CLPU_10c01590"/>
<keyword evidence="1" id="KW-0175">Coiled coil</keyword>
<evidence type="ECO:0000259" key="2">
    <source>
        <dbReference type="Pfam" id="PF01695"/>
    </source>
</evidence>
<dbReference type="PANTHER" id="PTHR30050:SF4">
    <property type="entry name" value="ATP-BINDING PROTEIN RV3427C IN INSERTION SEQUENCE-RELATED"/>
    <property type="match status" value="1"/>
</dbReference>
<dbReference type="InterPro" id="IPR027417">
    <property type="entry name" value="P-loop_NTPase"/>
</dbReference>
<protein>
    <submittedName>
        <fullName evidence="3">Phage DNA replication protein</fullName>
    </submittedName>
</protein>
<dbReference type="PANTHER" id="PTHR30050">
    <property type="entry name" value="CHROMOSOMAL REPLICATION INITIATOR PROTEIN DNAA"/>
    <property type="match status" value="1"/>
</dbReference>
<dbReference type="EMBL" id="LGSS01000010">
    <property type="protein sequence ID" value="KNF08104.1"/>
    <property type="molecule type" value="Genomic_DNA"/>
</dbReference>
<name>A0A0L0W986_GOTPU</name>
<dbReference type="GO" id="GO:0005524">
    <property type="term" value="F:ATP binding"/>
    <property type="evidence" value="ECO:0007669"/>
    <property type="project" value="InterPro"/>
</dbReference>
<keyword evidence="4" id="KW-1185">Reference proteome</keyword>
<dbReference type="InterPro" id="IPR002611">
    <property type="entry name" value="IstB_ATP-bd"/>
</dbReference>
<reference evidence="4" key="1">
    <citation type="submission" date="2015-07" db="EMBL/GenBank/DDBJ databases">
        <title>Draft genome sequence of the purine-degrading Gottschalkia purinilyticum DSM 1384 (formerly Clostridium purinilyticum).</title>
        <authorList>
            <person name="Poehlein A."/>
            <person name="Schiel-Bengelsdorf B."/>
            <person name="Bengelsdorf F.R."/>
            <person name="Daniel R."/>
            <person name="Duerre P."/>
        </authorList>
    </citation>
    <scope>NUCLEOTIDE SEQUENCE [LARGE SCALE GENOMIC DNA]</scope>
    <source>
        <strain evidence="4">DSM 1384</strain>
    </source>
</reference>
<dbReference type="NCBIfam" id="NF005992">
    <property type="entry name" value="PRK08116.1"/>
    <property type="match status" value="1"/>
</dbReference>
<sequence>MIIEFLGEKRRVPVMCKCRSEEYEKEKEREKQLEKQRRLERLRNYSLMDRDFEKCNFENFIVDENNRKLHHLAQAYCNQWHEMKKESMGFLFWGSPGTGKSYLSFCIANKLLEQLTPVIAISTIALINKIYESYGKYGEEGEVQIINALNNADLLVLDDLGAEHESKSGKEKQIIYSIIDGRIRNKKPMIITTNLTLNQLKQKLTGSDGVTRSYDRLVAMCTPIQVQGQSRRVQEAKRKQEIVARLLQ</sequence>
<dbReference type="Pfam" id="PF01695">
    <property type="entry name" value="IstB_IS21"/>
    <property type="match status" value="1"/>
</dbReference>
<organism evidence="3 4">
    <name type="scientific">Gottschalkia purinilytica</name>
    <name type="common">Clostridium purinilyticum</name>
    <dbReference type="NCBI Taxonomy" id="1503"/>
    <lineage>
        <taxon>Bacteria</taxon>
        <taxon>Bacillati</taxon>
        <taxon>Bacillota</taxon>
        <taxon>Tissierellia</taxon>
        <taxon>Tissierellales</taxon>
        <taxon>Gottschalkiaceae</taxon>
        <taxon>Gottschalkia</taxon>
    </lineage>
</organism>
<gene>
    <name evidence="3" type="ORF">CLPU_10c01590</name>
</gene>
<dbReference type="Gene3D" id="3.40.50.300">
    <property type="entry name" value="P-loop containing nucleotide triphosphate hydrolases"/>
    <property type="match status" value="1"/>
</dbReference>
<dbReference type="Proteomes" id="UP000037267">
    <property type="component" value="Unassembled WGS sequence"/>
</dbReference>
<evidence type="ECO:0000313" key="3">
    <source>
        <dbReference type="EMBL" id="KNF08104.1"/>
    </source>
</evidence>
<feature type="coiled-coil region" evidence="1">
    <location>
        <begin position="16"/>
        <end position="43"/>
    </location>
</feature>
<feature type="domain" description="IstB-like ATP-binding" evidence="2">
    <location>
        <begin position="28"/>
        <end position="236"/>
    </location>
</feature>
<comment type="caution">
    <text evidence="3">The sequence shown here is derived from an EMBL/GenBank/DDBJ whole genome shotgun (WGS) entry which is preliminary data.</text>
</comment>
<evidence type="ECO:0000256" key="1">
    <source>
        <dbReference type="SAM" id="Coils"/>
    </source>
</evidence>
<accession>A0A0L0W986</accession>
<proteinExistence type="predicted"/>
<dbReference type="AlphaFoldDB" id="A0A0L0W986"/>
<dbReference type="CDD" id="cd00009">
    <property type="entry name" value="AAA"/>
    <property type="match status" value="1"/>
</dbReference>
<dbReference type="GO" id="GO:0006260">
    <property type="term" value="P:DNA replication"/>
    <property type="evidence" value="ECO:0007669"/>
    <property type="project" value="TreeGrafter"/>
</dbReference>
<evidence type="ECO:0000313" key="4">
    <source>
        <dbReference type="Proteomes" id="UP000037267"/>
    </source>
</evidence>